<evidence type="ECO:0000313" key="3">
    <source>
        <dbReference type="Proteomes" id="UP000827549"/>
    </source>
</evidence>
<organism evidence="2 3">
    <name type="scientific">Vanrija pseudolonga</name>
    <dbReference type="NCBI Taxonomy" id="143232"/>
    <lineage>
        <taxon>Eukaryota</taxon>
        <taxon>Fungi</taxon>
        <taxon>Dikarya</taxon>
        <taxon>Basidiomycota</taxon>
        <taxon>Agaricomycotina</taxon>
        <taxon>Tremellomycetes</taxon>
        <taxon>Trichosporonales</taxon>
        <taxon>Trichosporonaceae</taxon>
        <taxon>Vanrija</taxon>
    </lineage>
</organism>
<name>A0AAF0Y773_9TREE</name>
<sequence length="288" mass="30497">MSGAPKEQQSKSLEFTPIHPFDLENPKTWGATIGGLNWDNDKIVFSKRSLLEFLKSCQLTVNTNFTEIQKLYATFGRFSQAATDAAVADLVEVRCVVVPSPTATLTAADPTPLQAEIADPSKPEDKEASGSTGQRTTRKVIDPPGGKQSLKIYGEEYEEADALSLAPPPNGGSGVDVDVDRMQHLKVHVEPEVDGGATIEDIDDAVKGAEAKADAGAAAAKADDERVSNAPAGFRPTRKVREGPGGKSQMGSVLFGGYEDETEEDRAAARAPTGGKRQAQQTSGGGLW</sequence>
<feature type="compositionally biased region" description="Basic and acidic residues" evidence="1">
    <location>
        <begin position="119"/>
        <end position="128"/>
    </location>
</feature>
<accession>A0AAF0Y773</accession>
<dbReference type="GeneID" id="87808111"/>
<feature type="compositionally biased region" description="Low complexity" evidence="1">
    <location>
        <begin position="104"/>
        <end position="115"/>
    </location>
</feature>
<dbReference type="RefSeq" id="XP_062627382.1">
    <property type="nucleotide sequence ID" value="XM_062771398.1"/>
</dbReference>
<keyword evidence="3" id="KW-1185">Reference proteome</keyword>
<gene>
    <name evidence="2" type="ORF">LOC62_03G004879</name>
</gene>
<evidence type="ECO:0000256" key="1">
    <source>
        <dbReference type="SAM" id="MobiDB-lite"/>
    </source>
</evidence>
<proteinExistence type="predicted"/>
<evidence type="ECO:0000313" key="2">
    <source>
        <dbReference type="EMBL" id="WOO81350.1"/>
    </source>
</evidence>
<dbReference type="AlphaFoldDB" id="A0AAF0Y773"/>
<feature type="region of interest" description="Disordered" evidence="1">
    <location>
        <begin position="217"/>
        <end position="288"/>
    </location>
</feature>
<dbReference type="Proteomes" id="UP000827549">
    <property type="component" value="Chromosome 3"/>
</dbReference>
<protein>
    <submittedName>
        <fullName evidence="2">Uncharacterized protein</fullName>
    </submittedName>
</protein>
<feature type="region of interest" description="Disordered" evidence="1">
    <location>
        <begin position="104"/>
        <end position="149"/>
    </location>
</feature>
<dbReference type="EMBL" id="CP086716">
    <property type="protein sequence ID" value="WOO81350.1"/>
    <property type="molecule type" value="Genomic_DNA"/>
</dbReference>
<reference evidence="2" key="1">
    <citation type="submission" date="2023-10" db="EMBL/GenBank/DDBJ databases">
        <authorList>
            <person name="Noh H."/>
        </authorList>
    </citation>
    <scope>NUCLEOTIDE SEQUENCE</scope>
    <source>
        <strain evidence="2">DUCC4014</strain>
    </source>
</reference>